<evidence type="ECO:0000256" key="1">
    <source>
        <dbReference type="SAM" id="MobiDB-lite"/>
    </source>
</evidence>
<feature type="compositionally biased region" description="Basic residues" evidence="1">
    <location>
        <begin position="199"/>
        <end position="208"/>
    </location>
</feature>
<protein>
    <submittedName>
        <fullName evidence="4">Antibiotic biosynthesis monooxygenase</fullName>
    </submittedName>
</protein>
<dbReference type="InterPro" id="IPR011008">
    <property type="entry name" value="Dimeric_a/b-barrel"/>
</dbReference>
<evidence type="ECO:0000256" key="2">
    <source>
        <dbReference type="SAM" id="Phobius"/>
    </source>
</evidence>
<evidence type="ECO:0000313" key="5">
    <source>
        <dbReference type="Proteomes" id="UP001551329"/>
    </source>
</evidence>
<feature type="domain" description="ABM" evidence="3">
    <location>
        <begin position="15"/>
        <end position="107"/>
    </location>
</feature>
<reference evidence="4 5" key="1">
    <citation type="submission" date="2024-06" db="EMBL/GenBank/DDBJ databases">
        <title>The Natural Products Discovery Center: Release of the First 8490 Sequenced Strains for Exploring Actinobacteria Biosynthetic Diversity.</title>
        <authorList>
            <person name="Kalkreuter E."/>
            <person name="Kautsar S.A."/>
            <person name="Yang D."/>
            <person name="Bader C.D."/>
            <person name="Teijaro C.N."/>
            <person name="Fluegel L."/>
            <person name="Davis C.M."/>
            <person name="Simpson J.R."/>
            <person name="Lauterbach L."/>
            <person name="Steele A.D."/>
            <person name="Gui C."/>
            <person name="Meng S."/>
            <person name="Li G."/>
            <person name="Viehrig K."/>
            <person name="Ye F."/>
            <person name="Su P."/>
            <person name="Kiefer A.F."/>
            <person name="Nichols A."/>
            <person name="Cepeda A.J."/>
            <person name="Yan W."/>
            <person name="Fan B."/>
            <person name="Jiang Y."/>
            <person name="Adhikari A."/>
            <person name="Zheng C.-J."/>
            <person name="Schuster L."/>
            <person name="Cowan T.M."/>
            <person name="Smanski M.J."/>
            <person name="Chevrette M.G."/>
            <person name="De Carvalho L.P.S."/>
            <person name="Shen B."/>
        </authorList>
    </citation>
    <scope>NUCLEOTIDE SEQUENCE [LARGE SCALE GENOMIC DNA]</scope>
    <source>
        <strain evidence="4 5">NPDC045974</strain>
    </source>
</reference>
<feature type="transmembrane region" description="Helical" evidence="2">
    <location>
        <begin position="126"/>
        <end position="145"/>
    </location>
</feature>
<gene>
    <name evidence="4" type="ORF">AB0A88_18340</name>
</gene>
<dbReference type="Pfam" id="PF03992">
    <property type="entry name" value="ABM"/>
    <property type="match status" value="1"/>
</dbReference>
<dbReference type="PANTHER" id="PTHR40057">
    <property type="entry name" value="SLR1162 PROTEIN"/>
    <property type="match status" value="1"/>
</dbReference>
<dbReference type="GO" id="GO:0004497">
    <property type="term" value="F:monooxygenase activity"/>
    <property type="evidence" value="ECO:0007669"/>
    <property type="project" value="UniProtKB-KW"/>
</dbReference>
<dbReference type="InterPro" id="IPR007138">
    <property type="entry name" value="ABM_dom"/>
</dbReference>
<evidence type="ECO:0000313" key="4">
    <source>
        <dbReference type="EMBL" id="MEU7072086.1"/>
    </source>
</evidence>
<sequence length="208" mass="22808">MSLEHTHVPADSGEVTLLIARRVEPGHEAAFELWAKGILESAARFPGHLGYGLFRSSGGDAPWFLVHRFRDAAACQAWQESPERASWFADCKGHHHTEVARRRLTGMETWFAKPGSTRPAPPRWKMAISATLAIYPISLLGGYFLTPHLAALPLVLSSAVMACVFNVLMTYVAMPAVSRLLRGWLGGGRRGQGAEGRAPRARRVSPRS</sequence>
<keyword evidence="4" id="KW-0560">Oxidoreductase</keyword>
<evidence type="ECO:0000259" key="3">
    <source>
        <dbReference type="PROSITE" id="PS51725"/>
    </source>
</evidence>
<keyword evidence="2" id="KW-0812">Transmembrane</keyword>
<comment type="caution">
    <text evidence="4">The sequence shown here is derived from an EMBL/GenBank/DDBJ whole genome shotgun (WGS) entry which is preliminary data.</text>
</comment>
<organism evidence="4 5">
    <name type="scientific">Streptomyces narbonensis</name>
    <dbReference type="NCBI Taxonomy" id="67333"/>
    <lineage>
        <taxon>Bacteria</taxon>
        <taxon>Bacillati</taxon>
        <taxon>Actinomycetota</taxon>
        <taxon>Actinomycetes</taxon>
        <taxon>Kitasatosporales</taxon>
        <taxon>Streptomycetaceae</taxon>
        <taxon>Streptomyces</taxon>
    </lineage>
</organism>
<keyword evidence="2" id="KW-1133">Transmembrane helix</keyword>
<proteinExistence type="predicted"/>
<dbReference type="RefSeq" id="WP_358473392.1">
    <property type="nucleotide sequence ID" value="NZ_JBEZAE010000011.1"/>
</dbReference>
<dbReference type="EMBL" id="JBEZAE010000011">
    <property type="protein sequence ID" value="MEU7072086.1"/>
    <property type="molecule type" value="Genomic_DNA"/>
</dbReference>
<dbReference type="SUPFAM" id="SSF54909">
    <property type="entry name" value="Dimeric alpha+beta barrel"/>
    <property type="match status" value="1"/>
</dbReference>
<dbReference type="Gene3D" id="3.30.70.100">
    <property type="match status" value="1"/>
</dbReference>
<keyword evidence="2" id="KW-0472">Membrane</keyword>
<name>A0ABV3CBB8_9ACTN</name>
<keyword evidence="4" id="KW-0503">Monooxygenase</keyword>
<dbReference type="InterPro" id="IPR038762">
    <property type="entry name" value="ABM_predict"/>
</dbReference>
<feature type="transmembrane region" description="Helical" evidence="2">
    <location>
        <begin position="151"/>
        <end position="174"/>
    </location>
</feature>
<dbReference type="PANTHER" id="PTHR40057:SF1">
    <property type="entry name" value="SLR1162 PROTEIN"/>
    <property type="match status" value="1"/>
</dbReference>
<accession>A0ABV3CBB8</accession>
<keyword evidence="5" id="KW-1185">Reference proteome</keyword>
<feature type="region of interest" description="Disordered" evidence="1">
    <location>
        <begin position="187"/>
        <end position="208"/>
    </location>
</feature>
<dbReference type="PROSITE" id="PS51725">
    <property type="entry name" value="ABM"/>
    <property type="match status" value="1"/>
</dbReference>
<dbReference type="Proteomes" id="UP001551329">
    <property type="component" value="Unassembled WGS sequence"/>
</dbReference>